<keyword evidence="6" id="KW-1185">Reference proteome</keyword>
<feature type="signal peptide" evidence="3">
    <location>
        <begin position="1"/>
        <end position="19"/>
    </location>
</feature>
<dbReference type="InterPro" id="IPR050555">
    <property type="entry name" value="Bact_Solute-Bind_Prot2"/>
</dbReference>
<dbReference type="EMBL" id="JAUSUQ010000004">
    <property type="protein sequence ID" value="MDQ0338598.1"/>
    <property type="molecule type" value="Genomic_DNA"/>
</dbReference>
<comment type="caution">
    <text evidence="5">The sequence shown here is derived from an EMBL/GenBank/DDBJ whole genome shotgun (WGS) entry which is preliminary data.</text>
</comment>
<gene>
    <name evidence="5" type="ORF">J2S00_001384</name>
</gene>
<evidence type="ECO:0000259" key="4">
    <source>
        <dbReference type="Pfam" id="PF13407"/>
    </source>
</evidence>
<evidence type="ECO:0000256" key="2">
    <source>
        <dbReference type="ARBA" id="ARBA00022729"/>
    </source>
</evidence>
<evidence type="ECO:0000256" key="1">
    <source>
        <dbReference type="ARBA" id="ARBA00004196"/>
    </source>
</evidence>
<evidence type="ECO:0000313" key="5">
    <source>
        <dbReference type="EMBL" id="MDQ0338598.1"/>
    </source>
</evidence>
<name>A0ABU0CRA2_9BACI</name>
<comment type="subcellular location">
    <subcellularLocation>
        <location evidence="1">Cell envelope</location>
    </subcellularLocation>
</comment>
<accession>A0ABU0CRA2</accession>
<evidence type="ECO:0000256" key="3">
    <source>
        <dbReference type="SAM" id="SignalP"/>
    </source>
</evidence>
<dbReference type="PANTHER" id="PTHR30036">
    <property type="entry name" value="D-XYLOSE-BINDING PERIPLASMIC PROTEIN"/>
    <property type="match status" value="1"/>
</dbReference>
<sequence length="361" mass="38801">MKRLLLFMVVAGLLLVALVGCTTEEPAGSEPTGSSEGSSADSDTIKIGLSLATLQEERWQRDRDSFVERAEELGAEVLVQSANLDEATQISQAENLLTQGVDVLVVVPINADTAAAIVDSANEAGVPVIAYDRMINNSDVTVYMSFDNFRVGQMQAEYITNLVPEGNYVLIGGAPTDNNAHLFRDGQMDVLQPFIDSGAIKIVHDEWADNWQPENALNIMENALTANNNNVDAVIASNDGTAGGAIQALEAQGLAGKVPISGQDAELSAVQRIVEGTQSMTVYKPLNLLAHHAAEVAIALAKGEELEYDTTINNGKIDVPSILLEPIVVDADNVYEVIVKSGFHSLEDVYRNVPREQWPTD</sequence>
<protein>
    <submittedName>
        <fullName evidence="5">D-xylose transport system substrate-binding protein</fullName>
    </submittedName>
</protein>
<organism evidence="5 6">
    <name type="scientific">Caldalkalibacillus uzonensis</name>
    <dbReference type="NCBI Taxonomy" id="353224"/>
    <lineage>
        <taxon>Bacteria</taxon>
        <taxon>Bacillati</taxon>
        <taxon>Bacillota</taxon>
        <taxon>Bacilli</taxon>
        <taxon>Bacillales</taxon>
        <taxon>Bacillaceae</taxon>
        <taxon>Caldalkalibacillus</taxon>
    </lineage>
</organism>
<dbReference type="NCBIfam" id="TIGR02634">
    <property type="entry name" value="xylF"/>
    <property type="match status" value="1"/>
</dbReference>
<proteinExistence type="predicted"/>
<feature type="chain" id="PRO_5045409525" evidence="3">
    <location>
        <begin position="20"/>
        <end position="361"/>
    </location>
</feature>
<dbReference type="Proteomes" id="UP001232445">
    <property type="component" value="Unassembled WGS sequence"/>
</dbReference>
<evidence type="ECO:0000313" key="6">
    <source>
        <dbReference type="Proteomes" id="UP001232445"/>
    </source>
</evidence>
<dbReference type="SUPFAM" id="SSF53822">
    <property type="entry name" value="Periplasmic binding protein-like I"/>
    <property type="match status" value="1"/>
</dbReference>
<reference evidence="5 6" key="1">
    <citation type="submission" date="2023-07" db="EMBL/GenBank/DDBJ databases">
        <title>Genomic Encyclopedia of Type Strains, Phase IV (KMG-IV): sequencing the most valuable type-strain genomes for metagenomic binning, comparative biology and taxonomic classification.</title>
        <authorList>
            <person name="Goeker M."/>
        </authorList>
    </citation>
    <scope>NUCLEOTIDE SEQUENCE [LARGE SCALE GENOMIC DNA]</scope>
    <source>
        <strain evidence="5 6">DSM 17740</strain>
    </source>
</reference>
<dbReference type="Gene3D" id="3.40.50.2300">
    <property type="match status" value="2"/>
</dbReference>
<dbReference type="InterPro" id="IPR028082">
    <property type="entry name" value="Peripla_BP_I"/>
</dbReference>
<dbReference type="InterPro" id="IPR013456">
    <property type="entry name" value="XylF"/>
</dbReference>
<dbReference type="PANTHER" id="PTHR30036:SF1">
    <property type="entry name" value="D-XYLOSE-BINDING PERIPLASMIC PROTEIN"/>
    <property type="match status" value="1"/>
</dbReference>
<dbReference type="CDD" id="cd19991">
    <property type="entry name" value="PBP1_ABC_xylose_binding"/>
    <property type="match status" value="1"/>
</dbReference>
<dbReference type="InterPro" id="IPR025997">
    <property type="entry name" value="SBP_2_dom"/>
</dbReference>
<dbReference type="PROSITE" id="PS51257">
    <property type="entry name" value="PROKAR_LIPOPROTEIN"/>
    <property type="match status" value="1"/>
</dbReference>
<feature type="domain" description="Periplasmic binding protein" evidence="4">
    <location>
        <begin position="47"/>
        <end position="305"/>
    </location>
</feature>
<keyword evidence="2 3" id="KW-0732">Signal</keyword>
<dbReference type="Pfam" id="PF13407">
    <property type="entry name" value="Peripla_BP_4"/>
    <property type="match status" value="1"/>
</dbReference>